<evidence type="ECO:0000256" key="1">
    <source>
        <dbReference type="SAM" id="SignalP"/>
    </source>
</evidence>
<dbReference type="Proteomes" id="UP000623301">
    <property type="component" value="Unassembled WGS sequence"/>
</dbReference>
<comment type="caution">
    <text evidence="2">The sequence shown here is derived from an EMBL/GenBank/DDBJ whole genome shotgun (WGS) entry which is preliminary data.</text>
</comment>
<keyword evidence="1" id="KW-0732">Signal</keyword>
<protein>
    <recommendedName>
        <fullName evidence="4">Secreted protein</fullName>
    </recommendedName>
</protein>
<feature type="chain" id="PRO_5046504738" description="Secreted protein" evidence="1">
    <location>
        <begin position="29"/>
        <end position="178"/>
    </location>
</feature>
<organism evidence="2 3">
    <name type="scientific">Aureibaculum flavum</name>
    <dbReference type="NCBI Taxonomy" id="2795986"/>
    <lineage>
        <taxon>Bacteria</taxon>
        <taxon>Pseudomonadati</taxon>
        <taxon>Bacteroidota</taxon>
        <taxon>Flavobacteriia</taxon>
        <taxon>Flavobacteriales</taxon>
        <taxon>Flavobacteriaceae</taxon>
        <taxon>Aureibaculum</taxon>
    </lineage>
</organism>
<dbReference type="RefSeq" id="WP_198842505.1">
    <property type="nucleotide sequence ID" value="NZ_JAEHFJ010000009.1"/>
</dbReference>
<evidence type="ECO:0000313" key="2">
    <source>
        <dbReference type="EMBL" id="MBJ2175858.1"/>
    </source>
</evidence>
<name>A0ABS0WV46_9FLAO</name>
<keyword evidence="3" id="KW-1185">Reference proteome</keyword>
<accession>A0ABS0WV46</accession>
<sequence>MNKNLFKLKHKLSLLALISLLMVMVSFKGTDSTEKKHKPQGTSITEKFITELKNGKPLASFFADGWILIYHEDNRCTGSTDGQLTKLKNNQIDKVLTLKVHTDGDGWGCDKQEPKNYDFSFSLKKLVKEWNRFVNANYENQEENSVTILGGGESDYIELFYNANNLIVKMKYSSEDPG</sequence>
<dbReference type="EMBL" id="JAEHFJ010000009">
    <property type="protein sequence ID" value="MBJ2175858.1"/>
    <property type="molecule type" value="Genomic_DNA"/>
</dbReference>
<gene>
    <name evidence="2" type="ORF">JBL43_16510</name>
</gene>
<feature type="signal peptide" evidence="1">
    <location>
        <begin position="1"/>
        <end position="28"/>
    </location>
</feature>
<evidence type="ECO:0008006" key="4">
    <source>
        <dbReference type="Google" id="ProtNLM"/>
    </source>
</evidence>
<reference evidence="2 3" key="1">
    <citation type="submission" date="2020-12" db="EMBL/GenBank/DDBJ databases">
        <title>Aureibaculum luteum sp. nov. and Aureibaculum flavum sp. nov., novel members of the family Flavobacteriaceae isolated from Antarctic intertidal sediments.</title>
        <authorList>
            <person name="He X."/>
            <person name="Zhang X."/>
        </authorList>
    </citation>
    <scope>NUCLEOTIDE SEQUENCE [LARGE SCALE GENOMIC DNA]</scope>
    <source>
        <strain evidence="2 3">A20</strain>
    </source>
</reference>
<proteinExistence type="predicted"/>
<evidence type="ECO:0000313" key="3">
    <source>
        <dbReference type="Proteomes" id="UP000623301"/>
    </source>
</evidence>